<protein>
    <submittedName>
        <fullName evidence="4">Uncharacterized protein</fullName>
    </submittedName>
</protein>
<dbReference type="Proteomes" id="UP001209570">
    <property type="component" value="Unassembled WGS sequence"/>
</dbReference>
<dbReference type="EMBL" id="JAKCXM010000235">
    <property type="protein sequence ID" value="KAJ0397872.1"/>
    <property type="molecule type" value="Genomic_DNA"/>
</dbReference>
<keyword evidence="2" id="KW-1133">Transmembrane helix</keyword>
<comment type="caution">
    <text evidence="4">The sequence shown here is derived from an EMBL/GenBank/DDBJ whole genome shotgun (WGS) entry which is preliminary data.</text>
</comment>
<reference evidence="4" key="1">
    <citation type="submission" date="2021-12" db="EMBL/GenBank/DDBJ databases">
        <title>Prjna785345.</title>
        <authorList>
            <person name="Rujirawat T."/>
            <person name="Krajaejun T."/>
        </authorList>
    </citation>
    <scope>NUCLEOTIDE SEQUENCE</scope>
    <source>
        <strain evidence="4">Pi057C3</strain>
    </source>
</reference>
<evidence type="ECO:0000313" key="5">
    <source>
        <dbReference type="Proteomes" id="UP001209570"/>
    </source>
</evidence>
<evidence type="ECO:0000256" key="2">
    <source>
        <dbReference type="SAM" id="Phobius"/>
    </source>
</evidence>
<feature type="region of interest" description="Disordered" evidence="1">
    <location>
        <begin position="34"/>
        <end position="211"/>
    </location>
</feature>
<sequence>MVMTPVSGRRTPLLIAAAIACMLATTPVALAQTESTGSGASGESAGLPSPPPVATRPSRWTPTVTEAAPSPSPVVTEAPVTLAPVKTKTPKPTEAAETPAPAVTTVAEEDTPSPAPSTAAPVATEPAASMPAVTSAKPTKTKKTTSDENSDRAESAATTPTPTPEPKEESGLAGVSAPSGASYGKKTSSEDDKSSGSSNDAKTSQASGSSSSAMNIAVVVAGFMGVVLVAAVSVYMYQRREAEDALEEEKASPLPPFRPAPPPTAMMASVQTQKAAMPIYDPLTSPERPNAMQQSRVVSSIPASVPAVASPAPSLQMSEVSCFEDVVRESEMTPQSERQTHFQNKLTVPSTSNVVEALISHSVGENDVEGDDEDEETPYGESLEITENFVAPAQDELPNITPFTGKSECSSISDYDLSLLDSNGTSFELNIDLDLDIDDPRAFELNIDLDLDIDDPRASTASGLSEVSAKEEFAQFHGSSRGTATFNTNNLEFEFDGSIDHDAQSDRVSDFTVDEHGAGYSLSVSSSIADLHDAGRMTDADEEFEV</sequence>
<evidence type="ECO:0000313" key="4">
    <source>
        <dbReference type="EMBL" id="KAJ0397872.1"/>
    </source>
</evidence>
<organism evidence="4 5">
    <name type="scientific">Pythium insidiosum</name>
    <name type="common">Pythiosis disease agent</name>
    <dbReference type="NCBI Taxonomy" id="114742"/>
    <lineage>
        <taxon>Eukaryota</taxon>
        <taxon>Sar</taxon>
        <taxon>Stramenopiles</taxon>
        <taxon>Oomycota</taxon>
        <taxon>Peronosporomycetes</taxon>
        <taxon>Pythiales</taxon>
        <taxon>Pythiaceae</taxon>
        <taxon>Pythium</taxon>
    </lineage>
</organism>
<feature type="signal peptide" evidence="3">
    <location>
        <begin position="1"/>
        <end position="31"/>
    </location>
</feature>
<feature type="chain" id="PRO_5041918187" evidence="3">
    <location>
        <begin position="32"/>
        <end position="546"/>
    </location>
</feature>
<keyword evidence="5" id="KW-1185">Reference proteome</keyword>
<accession>A0AAD5Q755</accession>
<evidence type="ECO:0000256" key="1">
    <source>
        <dbReference type="SAM" id="MobiDB-lite"/>
    </source>
</evidence>
<gene>
    <name evidence="4" type="ORF">P43SY_005963</name>
</gene>
<feature type="compositionally biased region" description="Basic and acidic residues" evidence="1">
    <location>
        <begin position="144"/>
        <end position="154"/>
    </location>
</feature>
<feature type="transmembrane region" description="Helical" evidence="2">
    <location>
        <begin position="213"/>
        <end position="237"/>
    </location>
</feature>
<feature type="compositionally biased region" description="Low complexity" evidence="1">
    <location>
        <begin position="34"/>
        <end position="47"/>
    </location>
</feature>
<keyword evidence="3" id="KW-0732">Signal</keyword>
<evidence type="ECO:0000256" key="3">
    <source>
        <dbReference type="SAM" id="SignalP"/>
    </source>
</evidence>
<keyword evidence="2" id="KW-0812">Transmembrane</keyword>
<keyword evidence="2" id="KW-0472">Membrane</keyword>
<proteinExistence type="predicted"/>
<dbReference type="AlphaFoldDB" id="A0AAD5Q755"/>
<feature type="compositionally biased region" description="Low complexity" evidence="1">
    <location>
        <begin position="79"/>
        <end position="106"/>
    </location>
</feature>
<name>A0AAD5Q755_PYTIN</name>
<feature type="compositionally biased region" description="Low complexity" evidence="1">
    <location>
        <begin position="116"/>
        <end position="129"/>
    </location>
</feature>
<feature type="compositionally biased region" description="Low complexity" evidence="1">
    <location>
        <begin position="195"/>
        <end position="211"/>
    </location>
</feature>